<feature type="compositionally biased region" description="Low complexity" evidence="2">
    <location>
        <begin position="9"/>
        <end position="29"/>
    </location>
</feature>
<keyword evidence="1" id="KW-0175">Coiled coil</keyword>
<proteinExistence type="predicted"/>
<dbReference type="OrthoDB" id="3358869at2759"/>
<feature type="compositionally biased region" description="Gly residues" evidence="2">
    <location>
        <begin position="128"/>
        <end position="146"/>
    </location>
</feature>
<evidence type="ECO:0000256" key="1">
    <source>
        <dbReference type="SAM" id="Coils"/>
    </source>
</evidence>
<dbReference type="AlphaFoldDB" id="A0A2B7X733"/>
<sequence>MPPPYHQRQQSFYNNHNNHNNNSNYQSHSRTSSATAMAGYTANLTNANPSSTSTSHPFTQQQPSMSTAKTRQYAHLHSQLAQLNAHLADMENLMRMTAAQAGDMRFLGGYVGGLFMGAAKVLGEEGGAKAGDGGGDGSGGAREGED</sequence>
<dbReference type="InterPro" id="IPR013183">
    <property type="entry name" value="Hsk3-like"/>
</dbReference>
<dbReference type="GO" id="GO:0042729">
    <property type="term" value="C:DASH complex"/>
    <property type="evidence" value="ECO:0007669"/>
    <property type="project" value="TreeGrafter"/>
</dbReference>
<organism evidence="3 4">
    <name type="scientific">Blastomyces parvus</name>
    <dbReference type="NCBI Taxonomy" id="2060905"/>
    <lineage>
        <taxon>Eukaryota</taxon>
        <taxon>Fungi</taxon>
        <taxon>Dikarya</taxon>
        <taxon>Ascomycota</taxon>
        <taxon>Pezizomycotina</taxon>
        <taxon>Eurotiomycetes</taxon>
        <taxon>Eurotiomycetidae</taxon>
        <taxon>Onygenales</taxon>
        <taxon>Ajellomycetaceae</taxon>
        <taxon>Blastomyces</taxon>
    </lineage>
</organism>
<feature type="compositionally biased region" description="Polar residues" evidence="2">
    <location>
        <begin position="42"/>
        <end position="69"/>
    </location>
</feature>
<dbReference type="GO" id="GO:0051010">
    <property type="term" value="F:microtubule plus-end binding"/>
    <property type="evidence" value="ECO:0007669"/>
    <property type="project" value="TreeGrafter"/>
</dbReference>
<dbReference type="PANTHER" id="PTHR28289">
    <property type="entry name" value="DASH COMPLEX SUBUNIT HSK3"/>
    <property type="match status" value="1"/>
</dbReference>
<evidence type="ECO:0000256" key="2">
    <source>
        <dbReference type="SAM" id="MobiDB-lite"/>
    </source>
</evidence>
<dbReference type="EMBL" id="PDNC01000014">
    <property type="protein sequence ID" value="PGH07464.1"/>
    <property type="molecule type" value="Genomic_DNA"/>
</dbReference>
<protein>
    <recommendedName>
        <fullName evidence="5">DASH complex subunit Hsk3 like-domain-containing protein</fullName>
    </recommendedName>
</protein>
<comment type="caution">
    <text evidence="3">The sequence shown here is derived from an EMBL/GenBank/DDBJ whole genome shotgun (WGS) entry which is preliminary data.</text>
</comment>
<feature type="region of interest" description="Disordered" evidence="2">
    <location>
        <begin position="125"/>
        <end position="146"/>
    </location>
</feature>
<evidence type="ECO:0000313" key="3">
    <source>
        <dbReference type="EMBL" id="PGH07464.1"/>
    </source>
</evidence>
<accession>A0A2B7X733</accession>
<dbReference type="Pfam" id="PF08227">
    <property type="entry name" value="DASH_Hsk3"/>
    <property type="match status" value="1"/>
</dbReference>
<dbReference type="STRING" id="2060905.A0A2B7X733"/>
<reference evidence="3 4" key="1">
    <citation type="submission" date="2017-10" db="EMBL/GenBank/DDBJ databases">
        <title>Comparative genomics in systemic dimorphic fungi from Ajellomycetaceae.</title>
        <authorList>
            <person name="Munoz J.F."/>
            <person name="Mcewen J.G."/>
            <person name="Clay O.K."/>
            <person name="Cuomo C.A."/>
        </authorList>
    </citation>
    <scope>NUCLEOTIDE SEQUENCE [LARGE SCALE GENOMIC DNA]</scope>
    <source>
        <strain evidence="3 4">UAMH130</strain>
    </source>
</reference>
<feature type="region of interest" description="Disordered" evidence="2">
    <location>
        <begin position="1"/>
        <end position="69"/>
    </location>
</feature>
<name>A0A2B7X733_9EURO</name>
<gene>
    <name evidence="3" type="ORF">GX51_01765</name>
</gene>
<evidence type="ECO:0008006" key="5">
    <source>
        <dbReference type="Google" id="ProtNLM"/>
    </source>
</evidence>
<evidence type="ECO:0000313" key="4">
    <source>
        <dbReference type="Proteomes" id="UP000224080"/>
    </source>
</evidence>
<dbReference type="GO" id="GO:0008608">
    <property type="term" value="P:attachment of spindle microtubules to kinetochore"/>
    <property type="evidence" value="ECO:0007669"/>
    <property type="project" value="InterPro"/>
</dbReference>
<dbReference type="PANTHER" id="PTHR28289:SF1">
    <property type="entry name" value="DASH COMPLEX SUBUNIT HSK3"/>
    <property type="match status" value="1"/>
</dbReference>
<dbReference type="Proteomes" id="UP000224080">
    <property type="component" value="Unassembled WGS sequence"/>
</dbReference>
<feature type="coiled-coil region" evidence="1">
    <location>
        <begin position="73"/>
        <end position="100"/>
    </location>
</feature>
<dbReference type="InterPro" id="IPR042332">
    <property type="entry name" value="Hsk3"/>
</dbReference>
<keyword evidence="4" id="KW-1185">Reference proteome</keyword>